<dbReference type="HOGENOM" id="CLU_1901532_0_0_1"/>
<keyword evidence="2" id="KW-1185">Reference proteome</keyword>
<dbReference type="EMBL" id="ACPB03009855">
    <property type="status" value="NOT_ANNOTATED_CDS"/>
    <property type="molecule type" value="Genomic_DNA"/>
</dbReference>
<protein>
    <submittedName>
        <fullName evidence="1">Uncharacterized protein</fullName>
    </submittedName>
</protein>
<accession>T1ICN4</accession>
<dbReference type="Proteomes" id="UP000015103">
    <property type="component" value="Unassembled WGS sequence"/>
</dbReference>
<organism evidence="1 2">
    <name type="scientific">Rhodnius prolixus</name>
    <name type="common">Triatomid bug</name>
    <dbReference type="NCBI Taxonomy" id="13249"/>
    <lineage>
        <taxon>Eukaryota</taxon>
        <taxon>Metazoa</taxon>
        <taxon>Ecdysozoa</taxon>
        <taxon>Arthropoda</taxon>
        <taxon>Hexapoda</taxon>
        <taxon>Insecta</taxon>
        <taxon>Pterygota</taxon>
        <taxon>Neoptera</taxon>
        <taxon>Paraneoptera</taxon>
        <taxon>Hemiptera</taxon>
        <taxon>Heteroptera</taxon>
        <taxon>Panheteroptera</taxon>
        <taxon>Cimicomorpha</taxon>
        <taxon>Reduviidae</taxon>
        <taxon>Triatominae</taxon>
        <taxon>Rhodnius</taxon>
    </lineage>
</organism>
<evidence type="ECO:0000313" key="1">
    <source>
        <dbReference type="EnsemblMetazoa" id="RPRC014054-PA"/>
    </source>
</evidence>
<reference evidence="1" key="1">
    <citation type="submission" date="2015-05" db="UniProtKB">
        <authorList>
            <consortium name="EnsemblMetazoa"/>
        </authorList>
    </citation>
    <scope>IDENTIFICATION</scope>
</reference>
<dbReference type="AlphaFoldDB" id="T1ICN4"/>
<proteinExistence type="predicted"/>
<dbReference type="InParanoid" id="T1ICN4"/>
<name>T1ICN4_RHOPR</name>
<dbReference type="VEuPathDB" id="VectorBase:RPRC014054"/>
<evidence type="ECO:0000313" key="2">
    <source>
        <dbReference type="Proteomes" id="UP000015103"/>
    </source>
</evidence>
<sequence>VTEKCVKQFNLNPNGNEQYVLRYANEILDPLLVLSQSKIPEGAEFIIQLAPDIVYYPNVNVKLIDREEGCASGAKFRENENLWNVAQRLIPTGKYVDEDRMGLCHENHLYVGRKELERTSISSLRRKNPQIVLT</sequence>
<dbReference type="EnsemblMetazoa" id="RPRC014054-RA">
    <property type="protein sequence ID" value="RPRC014054-PA"/>
    <property type="gene ID" value="RPRC014054"/>
</dbReference>